<evidence type="ECO:0000256" key="3">
    <source>
        <dbReference type="ARBA" id="ARBA00022801"/>
    </source>
</evidence>
<dbReference type="SMART" id="SM00490">
    <property type="entry name" value="HELICc"/>
    <property type="match status" value="1"/>
</dbReference>
<feature type="domain" description="DEAD-box RNA helicase Q" evidence="11">
    <location>
        <begin position="101"/>
        <end position="129"/>
    </location>
</feature>
<protein>
    <recommendedName>
        <fullName evidence="1">RNA helicase</fullName>
        <ecNumber evidence="1">3.6.4.13</ecNumber>
    </recommendedName>
</protein>
<dbReference type="GO" id="GO:0005524">
    <property type="term" value="F:ATP binding"/>
    <property type="evidence" value="ECO:0007669"/>
    <property type="project" value="UniProtKB-KW"/>
</dbReference>
<feature type="region of interest" description="Disordered" evidence="8">
    <location>
        <begin position="1"/>
        <end position="20"/>
    </location>
</feature>
<feature type="domain" description="Helicase C-terminal" evidence="10">
    <location>
        <begin position="338"/>
        <end position="484"/>
    </location>
</feature>
<dbReference type="InterPro" id="IPR014001">
    <property type="entry name" value="Helicase_ATP-bd"/>
</dbReference>
<evidence type="ECO:0000256" key="6">
    <source>
        <dbReference type="PROSITE-ProRule" id="PRU00552"/>
    </source>
</evidence>
<dbReference type="STRING" id="1257118.L8GYV4"/>
<dbReference type="PROSITE" id="PS51194">
    <property type="entry name" value="HELICASE_CTER"/>
    <property type="match status" value="1"/>
</dbReference>
<dbReference type="FunFam" id="3.40.50.300:FF:000008">
    <property type="entry name" value="ATP-dependent RNA helicase RhlB"/>
    <property type="match status" value="1"/>
</dbReference>
<evidence type="ECO:0000259" key="11">
    <source>
        <dbReference type="PROSITE" id="PS51195"/>
    </source>
</evidence>
<evidence type="ECO:0000259" key="10">
    <source>
        <dbReference type="PROSITE" id="PS51194"/>
    </source>
</evidence>
<dbReference type="EC" id="3.6.4.13" evidence="1"/>
<dbReference type="Gene3D" id="3.40.50.300">
    <property type="entry name" value="P-loop containing nucleotide triphosphate hydrolases"/>
    <property type="match status" value="2"/>
</dbReference>
<dbReference type="EMBL" id="KB007960">
    <property type="protein sequence ID" value="ELR18155.1"/>
    <property type="molecule type" value="Genomic_DNA"/>
</dbReference>
<keyword evidence="5 7" id="KW-0067">ATP-binding</keyword>
<dbReference type="OrthoDB" id="196131at2759"/>
<sequence length="536" mass="58658">GYSPASSTSSTYRGDDSGSAASGSFFDRIKNSRFEDLVGSLAKPKWEAKAGKLAHFKKDFYVEHPDVASMPEAEVARILEEAQIKVVDIKPGATPPPRPIVEFSQAGLPRAMVDRLSRNGITRPSSIQTQAIPIALSGRDMVGRAQTGSGKTLAFALPACVHIGAQPPLRSGDGPVGLVLAPTRELALQIQAEVARYALLPDGSPLRSACVYGGASKVPQIKDLRRGVHMLIATPGRLLDLLQMGVTNLERVTYLVMDEADRMLDMGFEQQIRAIVDQIRPDRQTLMWSATWPKEVESLAQDYLNTPTTVTVGSTELSANPDITQIIDYCRPVEKKPKLLALMDELHKAGHKTLIFVNTKVSAELLSDELRAKGMKAAAIHGDKTQVMRENVLYQFKRGHVDFLIATDVAARGLDVKNIECVVNFDFPGNLEDYVHRIGRTGRAGAKGTAYSFLTNSHDKMIPKLVKILKQAKQEIDPTLLEMAARASSGQSFHETPSFGQRRAPPGGNTRRDFGRGGERKLKYAINSRGWSADHQ</sequence>
<dbReference type="Pfam" id="PF00271">
    <property type="entry name" value="Helicase_C"/>
    <property type="match status" value="1"/>
</dbReference>
<dbReference type="InterPro" id="IPR001650">
    <property type="entry name" value="Helicase_C-like"/>
</dbReference>
<feature type="compositionally biased region" description="Polar residues" evidence="8">
    <location>
        <begin position="1"/>
        <end position="12"/>
    </location>
</feature>
<dbReference type="Proteomes" id="UP000011083">
    <property type="component" value="Unassembled WGS sequence"/>
</dbReference>
<reference evidence="12 13" key="1">
    <citation type="journal article" date="2013" name="Genome Biol.">
        <title>Genome of Acanthamoeba castellanii highlights extensive lateral gene transfer and early evolution of tyrosine kinase signaling.</title>
        <authorList>
            <person name="Clarke M."/>
            <person name="Lohan A.J."/>
            <person name="Liu B."/>
            <person name="Lagkouvardos I."/>
            <person name="Roy S."/>
            <person name="Zafar N."/>
            <person name="Bertelli C."/>
            <person name="Schilde C."/>
            <person name="Kianianmomeni A."/>
            <person name="Burglin T.R."/>
            <person name="Frech C."/>
            <person name="Turcotte B."/>
            <person name="Kopec K.O."/>
            <person name="Synnott J.M."/>
            <person name="Choo C."/>
            <person name="Paponov I."/>
            <person name="Finkler A."/>
            <person name="Soon Heng Tan C."/>
            <person name="Hutchins A.P."/>
            <person name="Weinmeier T."/>
            <person name="Rattei T."/>
            <person name="Chu J.S."/>
            <person name="Gimenez G."/>
            <person name="Irimia M."/>
            <person name="Rigden D.J."/>
            <person name="Fitzpatrick D.A."/>
            <person name="Lorenzo-Morales J."/>
            <person name="Bateman A."/>
            <person name="Chiu C.H."/>
            <person name="Tang P."/>
            <person name="Hegemann P."/>
            <person name="Fromm H."/>
            <person name="Raoult D."/>
            <person name="Greub G."/>
            <person name="Miranda-Saavedra D."/>
            <person name="Chen N."/>
            <person name="Nash P."/>
            <person name="Ginger M.L."/>
            <person name="Horn M."/>
            <person name="Schaap P."/>
            <person name="Caler L."/>
            <person name="Loftus B."/>
        </authorList>
    </citation>
    <scope>NUCLEOTIDE SEQUENCE [LARGE SCALE GENOMIC DNA]</scope>
    <source>
        <strain evidence="12 13">Neff</strain>
    </source>
</reference>
<keyword evidence="2 7" id="KW-0547">Nucleotide-binding</keyword>
<dbReference type="SMART" id="SM00487">
    <property type="entry name" value="DEXDc"/>
    <property type="match status" value="1"/>
</dbReference>
<evidence type="ECO:0000256" key="5">
    <source>
        <dbReference type="ARBA" id="ARBA00022840"/>
    </source>
</evidence>
<feature type="non-terminal residue" evidence="12">
    <location>
        <position position="536"/>
    </location>
</feature>
<dbReference type="GO" id="GO:0016787">
    <property type="term" value="F:hydrolase activity"/>
    <property type="evidence" value="ECO:0007669"/>
    <property type="project" value="UniProtKB-KW"/>
</dbReference>
<dbReference type="VEuPathDB" id="AmoebaDB:ACA1_368870"/>
<dbReference type="SUPFAM" id="SSF52540">
    <property type="entry name" value="P-loop containing nucleoside triphosphate hydrolases"/>
    <property type="match status" value="2"/>
</dbReference>
<dbReference type="Pfam" id="PF00270">
    <property type="entry name" value="DEAD"/>
    <property type="match status" value="1"/>
</dbReference>
<dbReference type="PROSITE" id="PS51192">
    <property type="entry name" value="HELICASE_ATP_BIND_1"/>
    <property type="match status" value="1"/>
</dbReference>
<comment type="similarity">
    <text evidence="7">Belongs to the DEAD box helicase family.</text>
</comment>
<evidence type="ECO:0000256" key="4">
    <source>
        <dbReference type="ARBA" id="ARBA00022806"/>
    </source>
</evidence>
<name>L8GYV4_ACACF</name>
<feature type="region of interest" description="Disordered" evidence="8">
    <location>
        <begin position="487"/>
        <end position="520"/>
    </location>
</feature>
<dbReference type="PROSITE" id="PS51195">
    <property type="entry name" value="Q_MOTIF"/>
    <property type="match status" value="1"/>
</dbReference>
<dbReference type="OMA" id="HRIGMLT"/>
<accession>L8GYV4</accession>
<feature type="domain" description="Helicase ATP-binding" evidence="9">
    <location>
        <begin position="132"/>
        <end position="310"/>
    </location>
</feature>
<evidence type="ECO:0000256" key="7">
    <source>
        <dbReference type="RuleBase" id="RU000492"/>
    </source>
</evidence>
<keyword evidence="4 7" id="KW-0347">Helicase</keyword>
<keyword evidence="13" id="KW-1185">Reference proteome</keyword>
<evidence type="ECO:0000313" key="13">
    <source>
        <dbReference type="Proteomes" id="UP000011083"/>
    </source>
</evidence>
<proteinExistence type="inferred from homology"/>
<dbReference type="InterPro" id="IPR011545">
    <property type="entry name" value="DEAD/DEAH_box_helicase_dom"/>
</dbReference>
<feature type="short sequence motif" description="Q motif" evidence="6">
    <location>
        <begin position="101"/>
        <end position="129"/>
    </location>
</feature>
<evidence type="ECO:0000256" key="1">
    <source>
        <dbReference type="ARBA" id="ARBA00012552"/>
    </source>
</evidence>
<dbReference type="AlphaFoldDB" id="L8GYV4"/>
<dbReference type="FunFam" id="3.40.50.300:FF:000079">
    <property type="entry name" value="probable ATP-dependent RNA helicase DDX17"/>
    <property type="match status" value="1"/>
</dbReference>
<dbReference type="CDD" id="cd18787">
    <property type="entry name" value="SF2_C_DEAD"/>
    <property type="match status" value="1"/>
</dbReference>
<evidence type="ECO:0000313" key="12">
    <source>
        <dbReference type="EMBL" id="ELR18155.1"/>
    </source>
</evidence>
<feature type="compositionally biased region" description="Polar residues" evidence="8">
    <location>
        <begin position="488"/>
        <end position="499"/>
    </location>
</feature>
<dbReference type="InterPro" id="IPR027417">
    <property type="entry name" value="P-loop_NTPase"/>
</dbReference>
<keyword evidence="3 7" id="KW-0378">Hydrolase</keyword>
<dbReference type="PANTHER" id="PTHR47958">
    <property type="entry name" value="ATP-DEPENDENT RNA HELICASE DBP3"/>
    <property type="match status" value="1"/>
</dbReference>
<evidence type="ECO:0000256" key="2">
    <source>
        <dbReference type="ARBA" id="ARBA00022741"/>
    </source>
</evidence>
<dbReference type="InterPro" id="IPR000629">
    <property type="entry name" value="RNA-helicase_DEAD-box_CS"/>
</dbReference>
<dbReference type="InterPro" id="IPR014014">
    <property type="entry name" value="RNA_helicase_DEAD_Q_motif"/>
</dbReference>
<dbReference type="PROSITE" id="PS00039">
    <property type="entry name" value="DEAD_ATP_HELICASE"/>
    <property type="match status" value="1"/>
</dbReference>
<dbReference type="KEGG" id="acan:ACA1_368870"/>
<evidence type="ECO:0000259" key="9">
    <source>
        <dbReference type="PROSITE" id="PS51192"/>
    </source>
</evidence>
<feature type="compositionally biased region" description="Basic and acidic residues" evidence="8">
    <location>
        <begin position="510"/>
        <end position="520"/>
    </location>
</feature>
<dbReference type="GeneID" id="14919085"/>
<evidence type="ECO:0000256" key="8">
    <source>
        <dbReference type="SAM" id="MobiDB-lite"/>
    </source>
</evidence>
<dbReference type="GO" id="GO:0003676">
    <property type="term" value="F:nucleic acid binding"/>
    <property type="evidence" value="ECO:0007669"/>
    <property type="project" value="InterPro"/>
</dbReference>
<organism evidence="12 13">
    <name type="scientific">Acanthamoeba castellanii (strain ATCC 30010 / Neff)</name>
    <dbReference type="NCBI Taxonomy" id="1257118"/>
    <lineage>
        <taxon>Eukaryota</taxon>
        <taxon>Amoebozoa</taxon>
        <taxon>Discosea</taxon>
        <taxon>Longamoebia</taxon>
        <taxon>Centramoebida</taxon>
        <taxon>Acanthamoebidae</taxon>
        <taxon>Acanthamoeba</taxon>
    </lineage>
</organism>
<dbReference type="RefSeq" id="XP_004340175.1">
    <property type="nucleotide sequence ID" value="XM_004340127.1"/>
</dbReference>
<gene>
    <name evidence="12" type="ORF">ACA1_368870</name>
</gene>
<dbReference type="GO" id="GO:0003724">
    <property type="term" value="F:RNA helicase activity"/>
    <property type="evidence" value="ECO:0007669"/>
    <property type="project" value="UniProtKB-EC"/>
</dbReference>